<sequence>MGAGEVLATAVGLTDAATACESVGVGEAEDVADPDALRAAVAAALALAAEPEPSLQAARPKQAASASAAVAAARP</sequence>
<proteinExistence type="predicted"/>
<accession>A0AB39RZU4</accession>
<evidence type="ECO:0000313" key="1">
    <source>
        <dbReference type="EMBL" id="XDQ59467.1"/>
    </source>
</evidence>
<protein>
    <submittedName>
        <fullName evidence="1">Uncharacterized protein</fullName>
    </submittedName>
</protein>
<gene>
    <name evidence="1" type="ORF">AB5J50_00890</name>
</gene>
<reference evidence="1" key="1">
    <citation type="submission" date="2024-07" db="EMBL/GenBank/DDBJ databases">
        <authorList>
            <person name="Yu S.T."/>
        </authorList>
    </citation>
    <scope>NUCLEOTIDE SEQUENCE</scope>
    <source>
        <strain evidence="1">R35</strain>
    </source>
</reference>
<dbReference type="EMBL" id="CP163440">
    <property type="protein sequence ID" value="XDQ59467.1"/>
    <property type="molecule type" value="Genomic_DNA"/>
</dbReference>
<dbReference type="RefSeq" id="WP_369253939.1">
    <property type="nucleotide sequence ID" value="NZ_CP163440.1"/>
</dbReference>
<organism evidence="1">
    <name type="scientific">Streptomyces sp. R35</name>
    <dbReference type="NCBI Taxonomy" id="3238630"/>
    <lineage>
        <taxon>Bacteria</taxon>
        <taxon>Bacillati</taxon>
        <taxon>Actinomycetota</taxon>
        <taxon>Actinomycetes</taxon>
        <taxon>Kitasatosporales</taxon>
        <taxon>Streptomycetaceae</taxon>
        <taxon>Streptomyces</taxon>
    </lineage>
</organism>
<dbReference type="AlphaFoldDB" id="A0AB39RZU4"/>
<name>A0AB39RZU4_9ACTN</name>